<gene>
    <name evidence="2" type="ORF">N0D28_04465</name>
</gene>
<dbReference type="PANTHER" id="PTHR42678:SF34">
    <property type="entry name" value="OS04G0183300 PROTEIN"/>
    <property type="match status" value="1"/>
</dbReference>
<dbReference type="InterPro" id="IPR036928">
    <property type="entry name" value="AS_sf"/>
</dbReference>
<evidence type="ECO:0000313" key="3">
    <source>
        <dbReference type="Proteomes" id="UP001060261"/>
    </source>
</evidence>
<dbReference type="EMBL" id="CP104213">
    <property type="protein sequence ID" value="UWX64920.1"/>
    <property type="molecule type" value="Genomic_DNA"/>
</dbReference>
<dbReference type="RefSeq" id="WP_260561178.1">
    <property type="nucleotide sequence ID" value="NZ_BAABEC010000069.1"/>
</dbReference>
<accession>A0ABY5YIH8</accession>
<dbReference type="PANTHER" id="PTHR42678">
    <property type="entry name" value="AMIDASE"/>
    <property type="match status" value="1"/>
</dbReference>
<reference evidence="2" key="1">
    <citation type="submission" date="2022-09" db="EMBL/GenBank/DDBJ databases">
        <title>genome sequence of Deinococcus rubellus.</title>
        <authorList>
            <person name="Srinivasan S."/>
        </authorList>
    </citation>
    <scope>NUCLEOTIDE SEQUENCE</scope>
    <source>
        <strain evidence="2">Ant6</strain>
    </source>
</reference>
<evidence type="ECO:0000313" key="2">
    <source>
        <dbReference type="EMBL" id="UWX64920.1"/>
    </source>
</evidence>
<dbReference type="Pfam" id="PF01425">
    <property type="entry name" value="Amidase"/>
    <property type="match status" value="1"/>
</dbReference>
<dbReference type="InterPro" id="IPR023631">
    <property type="entry name" value="Amidase_dom"/>
</dbReference>
<dbReference type="Proteomes" id="UP001060261">
    <property type="component" value="Chromosome"/>
</dbReference>
<feature type="domain" description="Amidase" evidence="1">
    <location>
        <begin position="33"/>
        <end position="415"/>
    </location>
</feature>
<dbReference type="SUPFAM" id="SSF75304">
    <property type="entry name" value="Amidase signature (AS) enzymes"/>
    <property type="match status" value="1"/>
</dbReference>
<sequence length="478" mass="48750">MPDLLPDPALLELDATDLIAAVAAGRASAADAARLYLARIEARNPVLHAVITVNPQALEEAGALDQLPPDQRGPLHGLPLLIKDNIDVAGLPTTAGSALMAGHLPGADAPLVARLRAAGAVVLGKANMTEWANFMTVEMPNGYSSRGGQTINPWQVGADTGGSSSGSGAAVAARLAPAAIGTETSGSILSPAHQNGVIGHKPTVGLIPRVGVVPISPTQDTAGPLTRTARDAALLSGVMAGPDAADPATAAATSQVTSSQGFGLQPDALRGAKIGVVRGGFWKHLTSEQCERLDAALTVLKAGGAELTDVEIESEPELRTAGFEVLLYEFKPALNAYLAGVTEGPGSLEAVIAASDADPQRLQRHGMLILQAAQATRGDLSERAYEEARARDLDLAGARGLLPLFSGCEALIFPGYSGYAPAAKLGLPSVNVPIGLAAGKPTGLQLCGPAWSDARLLSLAADLHARLGGFVAAPEPQH</sequence>
<keyword evidence="3" id="KW-1185">Reference proteome</keyword>
<organism evidence="2 3">
    <name type="scientific">Deinococcus rubellus</name>
    <dbReference type="NCBI Taxonomy" id="1889240"/>
    <lineage>
        <taxon>Bacteria</taxon>
        <taxon>Thermotogati</taxon>
        <taxon>Deinococcota</taxon>
        <taxon>Deinococci</taxon>
        <taxon>Deinococcales</taxon>
        <taxon>Deinococcaceae</taxon>
        <taxon>Deinococcus</taxon>
    </lineage>
</organism>
<proteinExistence type="predicted"/>
<evidence type="ECO:0000259" key="1">
    <source>
        <dbReference type="Pfam" id="PF01425"/>
    </source>
</evidence>
<name>A0ABY5YIH8_9DEIO</name>
<protein>
    <submittedName>
        <fullName evidence="2">Amidase family protein</fullName>
    </submittedName>
</protein>
<dbReference type="Gene3D" id="3.90.1300.10">
    <property type="entry name" value="Amidase signature (AS) domain"/>
    <property type="match status" value="1"/>
</dbReference>